<dbReference type="EMBL" id="NOXU01000032">
    <property type="protein sequence ID" value="OYQ31570.1"/>
    <property type="molecule type" value="Genomic_DNA"/>
</dbReference>
<dbReference type="AlphaFoldDB" id="A0A255YSZ8"/>
<dbReference type="Pfam" id="PF13692">
    <property type="entry name" value="Glyco_trans_1_4"/>
    <property type="match status" value="1"/>
</dbReference>
<proteinExistence type="predicted"/>
<sequence>MMTDMVPLLERPKMRGTGVKVVGLADVALGYGYQQLELMVTALAQKYGAAEAYIVEPDMKFRRQMHEREGLRIVRFGSRMPPHDETFHIEYNIQIERFLKEVEPDIVVFVNAAVLPALLLQKRRPPLCIYYMLESLHHQRQAGGENFIRLNEMAKHLVDLVIVPERRRADHDLTTLGWNDARVVEVLNLTHQGFTPPAVKTEPSFMYAGTIGRQTQCHYLLDSALSGYRIDLAGPAYSEDANQILKSVQERNNIRYLGVLSSLELDAVRQQYAYSIVMWAPTDINQLYASPNKFFEAIASGVPPICAPHPQCAEVIDEFGCGLLMEDWSLGAFIEAMKEASSIVGTSRYEQLVANCKIAVEEKLNIPEQFKKVEMALEAFV</sequence>
<accession>A0A255YSZ8</accession>
<dbReference type="Gene3D" id="3.40.50.2000">
    <property type="entry name" value="Glycogen Phosphorylase B"/>
    <property type="match status" value="1"/>
</dbReference>
<evidence type="ECO:0000313" key="2">
    <source>
        <dbReference type="Proteomes" id="UP000216998"/>
    </source>
</evidence>
<evidence type="ECO:0000313" key="1">
    <source>
        <dbReference type="EMBL" id="OYQ31570.1"/>
    </source>
</evidence>
<gene>
    <name evidence="1" type="ORF">CHU95_20730</name>
</gene>
<protein>
    <recommendedName>
        <fullName evidence="3">Glycosyl transferase family 1 domain-containing protein</fullName>
    </recommendedName>
</protein>
<organism evidence="1 2">
    <name type="scientific">Niveispirillum lacus</name>
    <dbReference type="NCBI Taxonomy" id="1981099"/>
    <lineage>
        <taxon>Bacteria</taxon>
        <taxon>Pseudomonadati</taxon>
        <taxon>Pseudomonadota</taxon>
        <taxon>Alphaproteobacteria</taxon>
        <taxon>Rhodospirillales</taxon>
        <taxon>Azospirillaceae</taxon>
        <taxon>Niveispirillum</taxon>
    </lineage>
</organism>
<reference evidence="1 2" key="1">
    <citation type="submission" date="2017-07" db="EMBL/GenBank/DDBJ databases">
        <title>Niveispirillum cyanobacteriorum sp. nov., isolated from cyanobacterial aggregates in a eutrophic lake.</title>
        <authorList>
            <person name="Cai H."/>
        </authorList>
    </citation>
    <scope>NUCLEOTIDE SEQUENCE [LARGE SCALE GENOMIC DNA]</scope>
    <source>
        <strain evidence="2">TH1-14</strain>
    </source>
</reference>
<dbReference type="Proteomes" id="UP000216998">
    <property type="component" value="Unassembled WGS sequence"/>
</dbReference>
<dbReference type="SUPFAM" id="SSF53756">
    <property type="entry name" value="UDP-Glycosyltransferase/glycogen phosphorylase"/>
    <property type="match status" value="1"/>
</dbReference>
<name>A0A255YSZ8_9PROT</name>
<dbReference type="RefSeq" id="WP_094458252.1">
    <property type="nucleotide sequence ID" value="NZ_NOXU01000032.1"/>
</dbReference>
<evidence type="ECO:0008006" key="3">
    <source>
        <dbReference type="Google" id="ProtNLM"/>
    </source>
</evidence>
<comment type="caution">
    <text evidence="1">The sequence shown here is derived from an EMBL/GenBank/DDBJ whole genome shotgun (WGS) entry which is preliminary data.</text>
</comment>
<keyword evidence="2" id="KW-1185">Reference proteome</keyword>